<protein>
    <submittedName>
        <fullName evidence="5">Asph protein</fullName>
    </submittedName>
</protein>
<name>A0A812LYJ5_9DINO</name>
<dbReference type="GO" id="GO:0051213">
    <property type="term" value="F:dioxygenase activity"/>
    <property type="evidence" value="ECO:0007669"/>
    <property type="project" value="UniProtKB-KW"/>
</dbReference>
<keyword evidence="6" id="KW-1185">Reference proteome</keyword>
<dbReference type="GO" id="GO:0016020">
    <property type="term" value="C:membrane"/>
    <property type="evidence" value="ECO:0007669"/>
    <property type="project" value="TreeGrafter"/>
</dbReference>
<reference evidence="5" key="1">
    <citation type="submission" date="2021-02" db="EMBL/GenBank/DDBJ databases">
        <authorList>
            <person name="Dougan E. K."/>
            <person name="Rhodes N."/>
            <person name="Thang M."/>
            <person name="Chan C."/>
        </authorList>
    </citation>
    <scope>NUCLEOTIDE SEQUENCE</scope>
</reference>
<keyword evidence="3" id="KW-0560">Oxidoreductase</keyword>
<proteinExistence type="inferred from homology"/>
<accession>A0A812LYJ5</accession>
<evidence type="ECO:0000256" key="3">
    <source>
        <dbReference type="ARBA" id="ARBA00023002"/>
    </source>
</evidence>
<dbReference type="Proteomes" id="UP000604046">
    <property type="component" value="Unassembled WGS sequence"/>
</dbReference>
<dbReference type="Gene3D" id="2.60.120.330">
    <property type="entry name" value="B-lactam Antibiotic, Isopenicillin N Synthase, Chain"/>
    <property type="match status" value="1"/>
</dbReference>
<evidence type="ECO:0000313" key="6">
    <source>
        <dbReference type="Proteomes" id="UP000604046"/>
    </source>
</evidence>
<evidence type="ECO:0000256" key="2">
    <source>
        <dbReference type="ARBA" id="ARBA00022964"/>
    </source>
</evidence>
<dbReference type="InterPro" id="IPR027443">
    <property type="entry name" value="IPNS-like_sf"/>
</dbReference>
<dbReference type="Pfam" id="PF05118">
    <property type="entry name" value="Asp_Arg_Hydrox"/>
    <property type="match status" value="1"/>
</dbReference>
<dbReference type="EMBL" id="CAJNDS010001213">
    <property type="protein sequence ID" value="CAE7251928.1"/>
    <property type="molecule type" value="Genomic_DNA"/>
</dbReference>
<keyword evidence="2" id="KW-0223">Dioxygenase</keyword>
<dbReference type="OrthoDB" id="408179at2759"/>
<sequence length="200" mass="21967">MKGACKAVKEALASLQQEYATLKAADKLHQEGECIHSSRLGHWHRFEVNAISETLDSGTPPCAVDSPAACALFRRLRQEGVPVVRAGYSAVAAGTWLKPHFGRTNAQLKWHVGLSISSSPFPGCATLRVGNETRAWQQNGDMLHFDDSYEHEVWNQCSEERVVFQLVLAHPDLGLGQQAIDCVIGKVPCTVIQRRGHGEL</sequence>
<dbReference type="PANTHER" id="PTHR46332">
    <property type="entry name" value="ASPARTATE BETA-HYDROXYLASE DOMAIN-CONTAINING PROTEIN 2"/>
    <property type="match status" value="1"/>
</dbReference>
<organism evidence="5 6">
    <name type="scientific">Symbiodinium natans</name>
    <dbReference type="NCBI Taxonomy" id="878477"/>
    <lineage>
        <taxon>Eukaryota</taxon>
        <taxon>Sar</taxon>
        <taxon>Alveolata</taxon>
        <taxon>Dinophyceae</taxon>
        <taxon>Suessiales</taxon>
        <taxon>Symbiodiniaceae</taxon>
        <taxon>Symbiodinium</taxon>
    </lineage>
</organism>
<evidence type="ECO:0000313" key="5">
    <source>
        <dbReference type="EMBL" id="CAE7251928.1"/>
    </source>
</evidence>
<gene>
    <name evidence="5" type="primary">Asph</name>
    <name evidence="5" type="ORF">SNAT2548_LOCUS12526</name>
</gene>
<dbReference type="PANTHER" id="PTHR46332:SF5">
    <property type="entry name" value="ASPARTATE BETA-HYDROXYLASE DOMAIN CONTAINING 2"/>
    <property type="match status" value="1"/>
</dbReference>
<dbReference type="AlphaFoldDB" id="A0A812LYJ5"/>
<dbReference type="InterPro" id="IPR051821">
    <property type="entry name" value="Asp/Asn_beta-hydroxylase"/>
</dbReference>
<comment type="caution">
    <text evidence="5">The sequence shown here is derived from an EMBL/GenBank/DDBJ whole genome shotgun (WGS) entry which is preliminary data.</text>
</comment>
<evidence type="ECO:0000259" key="4">
    <source>
        <dbReference type="Pfam" id="PF05118"/>
    </source>
</evidence>
<feature type="domain" description="Aspartyl/asparaginy/proline hydroxylase" evidence="4">
    <location>
        <begin position="14"/>
        <end position="171"/>
    </location>
</feature>
<evidence type="ECO:0000256" key="1">
    <source>
        <dbReference type="ARBA" id="ARBA00007730"/>
    </source>
</evidence>
<dbReference type="InterPro" id="IPR007803">
    <property type="entry name" value="Asp/Arg/Pro-Hydrxlase"/>
</dbReference>
<comment type="similarity">
    <text evidence="1">Belongs to the aspartyl/asparaginyl beta-hydroxylase family.</text>
</comment>